<dbReference type="InterPro" id="IPR000914">
    <property type="entry name" value="SBP_5_dom"/>
</dbReference>
<name>A0A5J6MNW0_9PROT</name>
<dbReference type="SUPFAM" id="SSF53850">
    <property type="entry name" value="Periplasmic binding protein-like II"/>
    <property type="match status" value="1"/>
</dbReference>
<accession>A0A5J6MNW0</accession>
<dbReference type="InterPro" id="IPR006311">
    <property type="entry name" value="TAT_signal"/>
</dbReference>
<keyword evidence="8" id="KW-1185">Reference proteome</keyword>
<dbReference type="Pfam" id="PF00496">
    <property type="entry name" value="SBP_bac_5"/>
    <property type="match status" value="1"/>
</dbReference>
<evidence type="ECO:0000256" key="1">
    <source>
        <dbReference type="ARBA" id="ARBA00004418"/>
    </source>
</evidence>
<dbReference type="PANTHER" id="PTHR30290:SF10">
    <property type="entry name" value="PERIPLASMIC OLIGOPEPTIDE-BINDING PROTEIN-RELATED"/>
    <property type="match status" value="1"/>
</dbReference>
<evidence type="ECO:0000256" key="5">
    <source>
        <dbReference type="SAM" id="SignalP"/>
    </source>
</evidence>
<dbReference type="PIRSF" id="PIRSF002741">
    <property type="entry name" value="MppA"/>
    <property type="match status" value="1"/>
</dbReference>
<dbReference type="RefSeq" id="WP_225308376.1">
    <property type="nucleotide sequence ID" value="NZ_CP042906.1"/>
</dbReference>
<dbReference type="InterPro" id="IPR039424">
    <property type="entry name" value="SBP_5"/>
</dbReference>
<dbReference type="InterPro" id="IPR030678">
    <property type="entry name" value="Peptide/Ni-bd"/>
</dbReference>
<evidence type="ECO:0000256" key="3">
    <source>
        <dbReference type="ARBA" id="ARBA00022448"/>
    </source>
</evidence>
<dbReference type="PANTHER" id="PTHR30290">
    <property type="entry name" value="PERIPLASMIC BINDING COMPONENT OF ABC TRANSPORTER"/>
    <property type="match status" value="1"/>
</dbReference>
<dbReference type="Gene3D" id="3.90.76.10">
    <property type="entry name" value="Dipeptide-binding Protein, Domain 1"/>
    <property type="match status" value="1"/>
</dbReference>
<comment type="subcellular location">
    <subcellularLocation>
        <location evidence="1">Periplasm</location>
    </subcellularLocation>
</comment>
<sequence>MMNRRTTLKLAAFAVATLLAGTAMANAETVLRRGNGAEPETIDPHKSTGVPENAIENDLFEGLVAWGPDGKEVPGVAKSWDISDDGTVYTFHLRDDAKWSNGEPVTSADFVYSFQRAVDPKTASDYAPILSPIKNADDIIAGKITDLNQLGVTAPDAHTVVISLNASTPYLLGLLTHNIAMPVHKATVEKFGDQWTRPGNIVSNGPFMLADWVPQSQLTIVKNPNFHDASSVKLDKIIYYPTEDIAEELKRYRAGELDITYDVPSDQVKWVEANMKDEFHNTPYLGTYYYVINLTRETLGKAQQIRKALALGVDREILVDKITQAGELPAYSWVPPDILGYQQQFLDFKDEAKAQRLAEAKKLLADAGYGPDKPLKIQLLYNTSENHKKIAVAIAAMWKPLGVELELVNQEWKVYLETRDKKDFDIARAAWIGDYPDPINFLDMFKSDAGARNDAGYNNPKFDELLTTAGATVDPKKRLEILAQAEKIFLDDYAMIPIYHYTTKHMLSPKLVGWESNVLDIHPGRYLSLKS</sequence>
<gene>
    <name evidence="7" type="ORF">FRZ44_41880</name>
</gene>
<dbReference type="FunFam" id="3.10.105.10:FF:000001">
    <property type="entry name" value="Oligopeptide ABC transporter, oligopeptide-binding protein"/>
    <property type="match status" value="1"/>
</dbReference>
<dbReference type="EMBL" id="CP042906">
    <property type="protein sequence ID" value="QEX18877.1"/>
    <property type="molecule type" value="Genomic_DNA"/>
</dbReference>
<feature type="domain" description="Solute-binding protein family 5" evidence="6">
    <location>
        <begin position="73"/>
        <end position="451"/>
    </location>
</feature>
<dbReference type="Gene3D" id="3.40.190.10">
    <property type="entry name" value="Periplasmic binding protein-like II"/>
    <property type="match status" value="1"/>
</dbReference>
<dbReference type="CDD" id="cd08504">
    <property type="entry name" value="PBP2_OppA"/>
    <property type="match status" value="1"/>
</dbReference>
<protein>
    <submittedName>
        <fullName evidence="7">ABC transporter substrate-binding protein</fullName>
    </submittedName>
</protein>
<proteinExistence type="inferred from homology"/>
<dbReference type="GO" id="GO:0043190">
    <property type="term" value="C:ATP-binding cassette (ABC) transporter complex"/>
    <property type="evidence" value="ECO:0007669"/>
    <property type="project" value="InterPro"/>
</dbReference>
<dbReference type="GO" id="GO:0015833">
    <property type="term" value="P:peptide transport"/>
    <property type="evidence" value="ECO:0007669"/>
    <property type="project" value="TreeGrafter"/>
</dbReference>
<dbReference type="FunFam" id="3.90.76.10:FF:000001">
    <property type="entry name" value="Oligopeptide ABC transporter substrate-binding protein"/>
    <property type="match status" value="1"/>
</dbReference>
<dbReference type="PROSITE" id="PS51318">
    <property type="entry name" value="TAT"/>
    <property type="match status" value="1"/>
</dbReference>
<evidence type="ECO:0000313" key="7">
    <source>
        <dbReference type="EMBL" id="QEX18877.1"/>
    </source>
</evidence>
<dbReference type="GO" id="GO:1904680">
    <property type="term" value="F:peptide transmembrane transporter activity"/>
    <property type="evidence" value="ECO:0007669"/>
    <property type="project" value="TreeGrafter"/>
</dbReference>
<evidence type="ECO:0000256" key="4">
    <source>
        <dbReference type="ARBA" id="ARBA00022729"/>
    </source>
</evidence>
<feature type="signal peptide" evidence="5">
    <location>
        <begin position="1"/>
        <end position="25"/>
    </location>
</feature>
<dbReference type="Proteomes" id="UP000326202">
    <property type="component" value="Chromosome"/>
</dbReference>
<dbReference type="Gene3D" id="3.10.105.10">
    <property type="entry name" value="Dipeptide-binding Protein, Domain 3"/>
    <property type="match status" value="1"/>
</dbReference>
<evidence type="ECO:0000256" key="2">
    <source>
        <dbReference type="ARBA" id="ARBA00005695"/>
    </source>
</evidence>
<evidence type="ECO:0000313" key="8">
    <source>
        <dbReference type="Proteomes" id="UP000326202"/>
    </source>
</evidence>
<dbReference type="AlphaFoldDB" id="A0A5J6MNW0"/>
<keyword evidence="4 5" id="KW-0732">Signal</keyword>
<dbReference type="PROSITE" id="PS01040">
    <property type="entry name" value="SBP_BACTERIAL_5"/>
    <property type="match status" value="1"/>
</dbReference>
<organism evidence="7 8">
    <name type="scientific">Hypericibacter terrae</name>
    <dbReference type="NCBI Taxonomy" id="2602015"/>
    <lineage>
        <taxon>Bacteria</taxon>
        <taxon>Pseudomonadati</taxon>
        <taxon>Pseudomonadota</taxon>
        <taxon>Alphaproteobacteria</taxon>
        <taxon>Rhodospirillales</taxon>
        <taxon>Dongiaceae</taxon>
        <taxon>Hypericibacter</taxon>
    </lineage>
</organism>
<dbReference type="InterPro" id="IPR023765">
    <property type="entry name" value="SBP_5_CS"/>
</dbReference>
<dbReference type="KEGG" id="htq:FRZ44_41880"/>
<reference evidence="7 8" key="1">
    <citation type="submission" date="2019-08" db="EMBL/GenBank/DDBJ databases">
        <title>Hyperibacter terrae gen. nov., sp. nov. and Hyperibacter viscosus sp. nov., two new members in the family Rhodospirillaceae isolated from the rhizosphere of Hypericum perforatum.</title>
        <authorList>
            <person name="Noviana Z."/>
        </authorList>
    </citation>
    <scope>NUCLEOTIDE SEQUENCE [LARGE SCALE GENOMIC DNA]</scope>
    <source>
        <strain evidence="7 8">R5913</strain>
    </source>
</reference>
<evidence type="ECO:0000259" key="6">
    <source>
        <dbReference type="Pfam" id="PF00496"/>
    </source>
</evidence>
<comment type="similarity">
    <text evidence="2">Belongs to the bacterial solute-binding protein 5 family.</text>
</comment>
<feature type="chain" id="PRO_5023867519" evidence="5">
    <location>
        <begin position="26"/>
        <end position="531"/>
    </location>
</feature>
<keyword evidence="3" id="KW-0813">Transport</keyword>
<dbReference type="GO" id="GO:0030288">
    <property type="term" value="C:outer membrane-bounded periplasmic space"/>
    <property type="evidence" value="ECO:0007669"/>
    <property type="project" value="TreeGrafter"/>
</dbReference>